<dbReference type="EMBL" id="NQMS01000003">
    <property type="protein sequence ID" value="PAV96733.1"/>
    <property type="molecule type" value="Genomic_DNA"/>
</dbReference>
<keyword evidence="2" id="KW-0805">Transcription regulation</keyword>
<proteinExistence type="inferred from homology"/>
<keyword evidence="3" id="KW-0238">DNA-binding</keyword>
<dbReference type="Pfam" id="PF00126">
    <property type="entry name" value="HTH_1"/>
    <property type="match status" value="1"/>
</dbReference>
<dbReference type="PANTHER" id="PTHR30537">
    <property type="entry name" value="HTH-TYPE TRANSCRIPTIONAL REGULATOR"/>
    <property type="match status" value="1"/>
</dbReference>
<comment type="similarity">
    <text evidence="1">Belongs to the LysR transcriptional regulatory family.</text>
</comment>
<dbReference type="FunFam" id="1.10.10.10:FF:000001">
    <property type="entry name" value="LysR family transcriptional regulator"/>
    <property type="match status" value="1"/>
</dbReference>
<dbReference type="CDD" id="cd08473">
    <property type="entry name" value="PBP2_CrgA_like_4"/>
    <property type="match status" value="1"/>
</dbReference>
<dbReference type="Pfam" id="PF03466">
    <property type="entry name" value="LysR_substrate"/>
    <property type="match status" value="1"/>
</dbReference>
<evidence type="ECO:0000256" key="1">
    <source>
        <dbReference type="ARBA" id="ARBA00009437"/>
    </source>
</evidence>
<dbReference type="InterPro" id="IPR036390">
    <property type="entry name" value="WH_DNA-bd_sf"/>
</dbReference>
<evidence type="ECO:0000259" key="5">
    <source>
        <dbReference type="PROSITE" id="PS50931"/>
    </source>
</evidence>
<gene>
    <name evidence="6" type="ORF">CJD50_09795</name>
</gene>
<comment type="caution">
    <text evidence="6">The sequence shown here is derived from an EMBL/GenBank/DDBJ whole genome shotgun (WGS) entry which is preliminary data.</text>
</comment>
<dbReference type="PROSITE" id="PS50931">
    <property type="entry name" value="HTH_LYSR"/>
    <property type="match status" value="1"/>
</dbReference>
<dbReference type="Gene3D" id="3.40.190.290">
    <property type="match status" value="1"/>
</dbReference>
<dbReference type="GO" id="GO:0003700">
    <property type="term" value="F:DNA-binding transcription factor activity"/>
    <property type="evidence" value="ECO:0007669"/>
    <property type="project" value="InterPro"/>
</dbReference>
<evidence type="ECO:0000313" key="6">
    <source>
        <dbReference type="EMBL" id="PAV96733.1"/>
    </source>
</evidence>
<dbReference type="InterPro" id="IPR058163">
    <property type="entry name" value="LysR-type_TF_proteobact-type"/>
</dbReference>
<dbReference type="RefSeq" id="WP_039190007.1">
    <property type="nucleotide sequence ID" value="NZ_CATYOV010000004.1"/>
</dbReference>
<dbReference type="Gene3D" id="1.10.10.10">
    <property type="entry name" value="Winged helix-like DNA-binding domain superfamily/Winged helix DNA-binding domain"/>
    <property type="match status" value="1"/>
</dbReference>
<protein>
    <submittedName>
        <fullName evidence="6">LysR family transcriptional regulator</fullName>
    </submittedName>
</protein>
<dbReference type="InterPro" id="IPR000847">
    <property type="entry name" value="LysR_HTH_N"/>
</dbReference>
<dbReference type="InterPro" id="IPR036388">
    <property type="entry name" value="WH-like_DNA-bd_sf"/>
</dbReference>
<dbReference type="InterPro" id="IPR005119">
    <property type="entry name" value="LysR_subst-bd"/>
</dbReference>
<dbReference type="GO" id="GO:0043565">
    <property type="term" value="F:sequence-specific DNA binding"/>
    <property type="evidence" value="ECO:0007669"/>
    <property type="project" value="TreeGrafter"/>
</dbReference>
<dbReference type="PANTHER" id="PTHR30537:SF31">
    <property type="entry name" value="TRANSCRIPTIONAL REGULATOR, LYSR FAMILY"/>
    <property type="match status" value="1"/>
</dbReference>
<dbReference type="Proteomes" id="UP000218796">
    <property type="component" value="Unassembled WGS sequence"/>
</dbReference>
<reference evidence="6 7" key="1">
    <citation type="submission" date="2017-08" db="EMBL/GenBank/DDBJ databases">
        <title>Draft Genome Sequence of Hafnia alvei CITHA-6 Isolated from Raw Bovine Milk.</title>
        <authorList>
            <person name="Culligan E.P."/>
            <person name="Mcsweeney A."/>
            <person name="O'Doherty C."/>
            <person name="Gleeson E."/>
            <person name="O'Riordan D."/>
            <person name="Sleator R.D."/>
        </authorList>
    </citation>
    <scope>NUCLEOTIDE SEQUENCE [LARGE SCALE GENOMIC DNA]</scope>
    <source>
        <strain evidence="6 7">CITHA-6</strain>
    </source>
</reference>
<name>A0A2A2MD86_9GAMM</name>
<evidence type="ECO:0000256" key="2">
    <source>
        <dbReference type="ARBA" id="ARBA00023015"/>
    </source>
</evidence>
<accession>A0A2A2MD86</accession>
<dbReference type="SUPFAM" id="SSF53850">
    <property type="entry name" value="Periplasmic binding protein-like II"/>
    <property type="match status" value="1"/>
</dbReference>
<dbReference type="GO" id="GO:0006351">
    <property type="term" value="P:DNA-templated transcription"/>
    <property type="evidence" value="ECO:0007669"/>
    <property type="project" value="TreeGrafter"/>
</dbReference>
<dbReference type="OrthoDB" id="5671700at2"/>
<evidence type="ECO:0000313" key="7">
    <source>
        <dbReference type="Proteomes" id="UP000218796"/>
    </source>
</evidence>
<dbReference type="SUPFAM" id="SSF46785">
    <property type="entry name" value="Winged helix' DNA-binding domain"/>
    <property type="match status" value="1"/>
</dbReference>
<keyword evidence="7" id="KW-1185">Reference proteome</keyword>
<sequence length="299" mass="33429">MYDLNEMFLFVHVVENQGFAAAGRALGMPKSKISRRIAQLEERLGIRLINRSTRRFSVTDLGQEYYHHCRAMVVEAEAAEELVARRHSEPCGTIKISCPTSLLDYWVGPMLSRFMLRYPRVNLQIESTNRKVDVIHEGIDIAIRVRMSPLEDSELVVKRLGNSRQMLVASPALIDGRNMTPAALSELPALHWGWVQSDYSWRLQGPNSATAHISFQPRIVTDNLSLLCQAAVAGLGVVHLPYVVARSALASGQLVDVLPQWHPSSGLIHAAYPSRRGLLPAVKTLLDFLGEEFQHSDLM</sequence>
<feature type="domain" description="HTH lysR-type" evidence="5">
    <location>
        <begin position="1"/>
        <end position="59"/>
    </location>
</feature>
<organism evidence="6 7">
    <name type="scientific">Hafnia paralvei</name>
    <dbReference type="NCBI Taxonomy" id="546367"/>
    <lineage>
        <taxon>Bacteria</taxon>
        <taxon>Pseudomonadati</taxon>
        <taxon>Pseudomonadota</taxon>
        <taxon>Gammaproteobacteria</taxon>
        <taxon>Enterobacterales</taxon>
        <taxon>Hafniaceae</taxon>
        <taxon>Hafnia</taxon>
    </lineage>
</organism>
<evidence type="ECO:0000256" key="3">
    <source>
        <dbReference type="ARBA" id="ARBA00023125"/>
    </source>
</evidence>
<keyword evidence="4" id="KW-0804">Transcription</keyword>
<dbReference type="AlphaFoldDB" id="A0A2A2MD86"/>
<evidence type="ECO:0000256" key="4">
    <source>
        <dbReference type="ARBA" id="ARBA00023163"/>
    </source>
</evidence>